<accession>A0A0E9UJ09</accession>
<name>A0A0E9UJ09_ANGAN</name>
<dbReference type="EMBL" id="GBXM01043332">
    <property type="protein sequence ID" value="JAH65245.1"/>
    <property type="molecule type" value="Transcribed_RNA"/>
</dbReference>
<organism evidence="1">
    <name type="scientific">Anguilla anguilla</name>
    <name type="common">European freshwater eel</name>
    <name type="synonym">Muraena anguilla</name>
    <dbReference type="NCBI Taxonomy" id="7936"/>
    <lineage>
        <taxon>Eukaryota</taxon>
        <taxon>Metazoa</taxon>
        <taxon>Chordata</taxon>
        <taxon>Craniata</taxon>
        <taxon>Vertebrata</taxon>
        <taxon>Euteleostomi</taxon>
        <taxon>Actinopterygii</taxon>
        <taxon>Neopterygii</taxon>
        <taxon>Teleostei</taxon>
        <taxon>Anguilliformes</taxon>
        <taxon>Anguillidae</taxon>
        <taxon>Anguilla</taxon>
    </lineage>
</organism>
<reference evidence="1" key="2">
    <citation type="journal article" date="2015" name="Fish Shellfish Immunol.">
        <title>Early steps in the European eel (Anguilla anguilla)-Vibrio vulnificus interaction in the gills: Role of the RtxA13 toxin.</title>
        <authorList>
            <person name="Callol A."/>
            <person name="Pajuelo D."/>
            <person name="Ebbesson L."/>
            <person name="Teles M."/>
            <person name="MacKenzie S."/>
            <person name="Amaro C."/>
        </authorList>
    </citation>
    <scope>NUCLEOTIDE SEQUENCE</scope>
</reference>
<protein>
    <submittedName>
        <fullName evidence="1">Uncharacterized protein</fullName>
    </submittedName>
</protein>
<sequence>MIVEPNSRLAPVYQCKECFEYKKVYSIRMDTEQTGCRHIICTQPAAGSKTHGDPFLQFQII</sequence>
<dbReference type="AlphaFoldDB" id="A0A0E9UJ09"/>
<reference evidence="1" key="1">
    <citation type="submission" date="2014-11" db="EMBL/GenBank/DDBJ databases">
        <authorList>
            <person name="Amaro Gonzalez C."/>
        </authorList>
    </citation>
    <scope>NUCLEOTIDE SEQUENCE</scope>
</reference>
<evidence type="ECO:0000313" key="1">
    <source>
        <dbReference type="EMBL" id="JAH65245.1"/>
    </source>
</evidence>
<proteinExistence type="predicted"/>